<dbReference type="SUPFAM" id="SSF46689">
    <property type="entry name" value="Homeodomain-like"/>
    <property type="match status" value="1"/>
</dbReference>
<dbReference type="AlphaFoldDB" id="A0A0C2IZG6"/>
<comment type="caution">
    <text evidence="1">The sequence shown here is derived from an EMBL/GenBank/DDBJ whole genome shotgun (WGS) entry which is preliminary data.</text>
</comment>
<evidence type="ECO:0000313" key="2">
    <source>
        <dbReference type="Proteomes" id="UP000031668"/>
    </source>
</evidence>
<name>A0A0C2IZG6_THEKT</name>
<dbReference type="EMBL" id="JWZT01005096">
    <property type="protein sequence ID" value="KII62182.1"/>
    <property type="molecule type" value="Genomic_DNA"/>
</dbReference>
<evidence type="ECO:0000313" key="1">
    <source>
        <dbReference type="EMBL" id="KII62182.1"/>
    </source>
</evidence>
<protein>
    <submittedName>
        <fullName evidence="1">Uncharacterized protein</fullName>
    </submittedName>
</protein>
<organism evidence="1 2">
    <name type="scientific">Thelohanellus kitauei</name>
    <name type="common">Myxosporean</name>
    <dbReference type="NCBI Taxonomy" id="669202"/>
    <lineage>
        <taxon>Eukaryota</taxon>
        <taxon>Metazoa</taxon>
        <taxon>Cnidaria</taxon>
        <taxon>Myxozoa</taxon>
        <taxon>Myxosporea</taxon>
        <taxon>Bivalvulida</taxon>
        <taxon>Platysporina</taxon>
        <taxon>Myxobolidae</taxon>
        <taxon>Thelohanellus</taxon>
    </lineage>
</organism>
<proteinExistence type="predicted"/>
<sequence length="180" mass="21187">MESNINDQPERYFVSFMRTRRVNQTVSNKLRSLIVATLNNGKNFTEIRTLFNVSVPTVRKIYMMHQREGRIEKLPKGCNPRAKSPDERKESLCDILDEDCSGTILRICDLFFERYNIRIGRSTATCCFKDFHYTLKILRLIPERRNDPQNILARKEYAMNFLRIAPGRQRVFSSTKPAFK</sequence>
<reference evidence="1 2" key="1">
    <citation type="journal article" date="2014" name="Genome Biol. Evol.">
        <title>The genome of the myxosporean Thelohanellus kitauei shows adaptations to nutrient acquisition within its fish host.</title>
        <authorList>
            <person name="Yang Y."/>
            <person name="Xiong J."/>
            <person name="Zhou Z."/>
            <person name="Huo F."/>
            <person name="Miao W."/>
            <person name="Ran C."/>
            <person name="Liu Y."/>
            <person name="Zhang J."/>
            <person name="Feng J."/>
            <person name="Wang M."/>
            <person name="Wang M."/>
            <person name="Wang L."/>
            <person name="Yao B."/>
        </authorList>
    </citation>
    <scope>NUCLEOTIDE SEQUENCE [LARGE SCALE GENOMIC DNA]</scope>
    <source>
        <strain evidence="1">Wuqing</strain>
    </source>
</reference>
<dbReference type="Proteomes" id="UP000031668">
    <property type="component" value="Unassembled WGS sequence"/>
</dbReference>
<dbReference type="InterPro" id="IPR009057">
    <property type="entry name" value="Homeodomain-like_sf"/>
</dbReference>
<gene>
    <name evidence="1" type="ORF">RF11_14435</name>
</gene>
<keyword evidence="2" id="KW-1185">Reference proteome</keyword>
<dbReference type="OrthoDB" id="4843387at2759"/>
<accession>A0A0C2IZG6</accession>